<organism evidence="1 2">
    <name type="scientific">Streptomyces cacaoi</name>
    <dbReference type="NCBI Taxonomy" id="1898"/>
    <lineage>
        <taxon>Bacteria</taxon>
        <taxon>Bacillati</taxon>
        <taxon>Actinomycetota</taxon>
        <taxon>Actinomycetes</taxon>
        <taxon>Kitasatosporales</taxon>
        <taxon>Streptomycetaceae</taxon>
        <taxon>Streptomyces</taxon>
    </lineage>
</organism>
<evidence type="ECO:0000313" key="2">
    <source>
        <dbReference type="Proteomes" id="UP000319210"/>
    </source>
</evidence>
<dbReference type="RefSeq" id="WP_141275417.1">
    <property type="nucleotide sequence ID" value="NZ_BJMM01000012.1"/>
</dbReference>
<sequence>MSNQPTHASSNNGTAGGVVIQAGDLHGGLRVGEGPPSLRGDPFVAVSRETCDSAAQLLRHLAAVDAGTAETALNVARVLERAVVR</sequence>
<protein>
    <submittedName>
        <fullName evidence="1">Uncharacterized protein</fullName>
    </submittedName>
</protein>
<proteinExistence type="predicted"/>
<keyword evidence="2" id="KW-1185">Reference proteome</keyword>
<evidence type="ECO:0000313" key="1">
    <source>
        <dbReference type="EMBL" id="GEB50392.1"/>
    </source>
</evidence>
<dbReference type="EMBL" id="BJMM01000012">
    <property type="protein sequence ID" value="GEB50392.1"/>
    <property type="molecule type" value="Genomic_DNA"/>
</dbReference>
<accession>A0A4Y3QYX9</accession>
<gene>
    <name evidence="1" type="ORF">SCA03_29430</name>
</gene>
<dbReference type="Proteomes" id="UP000319210">
    <property type="component" value="Unassembled WGS sequence"/>
</dbReference>
<name>A0A4Y3QYX9_STRCI</name>
<comment type="caution">
    <text evidence="1">The sequence shown here is derived from an EMBL/GenBank/DDBJ whole genome shotgun (WGS) entry which is preliminary data.</text>
</comment>
<dbReference type="AlphaFoldDB" id="A0A4Y3QYX9"/>
<reference evidence="1 2" key="1">
    <citation type="submission" date="2019-06" db="EMBL/GenBank/DDBJ databases">
        <title>Whole genome shotgun sequence of Streptomyces cacaoi subsp. cacaoi NBRC 12748.</title>
        <authorList>
            <person name="Hosoyama A."/>
            <person name="Uohara A."/>
            <person name="Ohji S."/>
            <person name="Ichikawa N."/>
        </authorList>
    </citation>
    <scope>NUCLEOTIDE SEQUENCE [LARGE SCALE GENOMIC DNA]</scope>
    <source>
        <strain evidence="1 2">NBRC 12748</strain>
    </source>
</reference>